<dbReference type="HAMAP" id="MF_01411">
    <property type="entry name" value="LPS_assembly_LptD"/>
    <property type="match status" value="1"/>
</dbReference>
<organism evidence="3 4">
    <name type="scientific">Maliponia aquimaris</name>
    <dbReference type="NCBI Taxonomy" id="1673631"/>
    <lineage>
        <taxon>Bacteria</taxon>
        <taxon>Pseudomonadati</taxon>
        <taxon>Pseudomonadota</taxon>
        <taxon>Alphaproteobacteria</taxon>
        <taxon>Rhodobacterales</taxon>
        <taxon>Paracoccaceae</taxon>
        <taxon>Maliponia</taxon>
    </lineage>
</organism>
<feature type="chain" id="PRO_5013406920" description="LPS-assembly protein LptD" evidence="1">
    <location>
        <begin position="30"/>
        <end position="728"/>
    </location>
</feature>
<comment type="function">
    <text evidence="1">Involved in the assembly of lipopolysaccharide (LPS) at the surface of the outer membrane.</text>
</comment>
<evidence type="ECO:0000259" key="2">
    <source>
        <dbReference type="Pfam" id="PF04453"/>
    </source>
</evidence>
<dbReference type="RefSeq" id="WP_094019878.1">
    <property type="nucleotide sequence ID" value="NZ_FXYF01000002.1"/>
</dbReference>
<reference evidence="3 4" key="1">
    <citation type="submission" date="2017-05" db="EMBL/GenBank/DDBJ databases">
        <authorList>
            <person name="Song R."/>
            <person name="Chenine A.L."/>
            <person name="Ruprecht R.M."/>
        </authorList>
    </citation>
    <scope>NUCLEOTIDE SEQUENCE [LARGE SCALE GENOMIC DNA]</scope>
    <source>
        <strain evidence="3 4">CECT 8898</strain>
    </source>
</reference>
<comment type="subcellular location">
    <subcellularLocation>
        <location evidence="1">Cell outer membrane</location>
    </subcellularLocation>
</comment>
<dbReference type="PANTHER" id="PTHR30189">
    <property type="entry name" value="LPS-ASSEMBLY PROTEIN"/>
    <property type="match status" value="1"/>
</dbReference>
<feature type="signal peptide" evidence="1">
    <location>
        <begin position="1"/>
        <end position="29"/>
    </location>
</feature>
<protein>
    <recommendedName>
        <fullName evidence="1">LPS-assembly protein LptD</fullName>
    </recommendedName>
</protein>
<dbReference type="Proteomes" id="UP000207598">
    <property type="component" value="Unassembled WGS sequence"/>
</dbReference>
<dbReference type="AlphaFoldDB" id="A0A238K1H8"/>
<proteinExistence type="inferred from homology"/>
<name>A0A238K1H8_9RHOB</name>
<dbReference type="InterPro" id="IPR007543">
    <property type="entry name" value="LptD_C"/>
</dbReference>
<evidence type="ECO:0000313" key="4">
    <source>
        <dbReference type="Proteomes" id="UP000207598"/>
    </source>
</evidence>
<keyword evidence="1" id="KW-0732">Signal</keyword>
<sequence length="728" mass="80974" precursor="true">MTRAFPRLASRLAGLAAVLALLLALPLRAQDTSQDGAAKPAMLLADSVYVENEERLVATGNVEAFHDGVTLTATRILYDRTTDSLTIDGPIRITDAAGNVMTADFAQLDRGLQNGLLAGARLVLDQQLQLASVEARRVEGRYTQLSRVAVTSCQVCGPRGVPLWQIRAARVVHDQEERQLYFDGAQFRVLDVPVFYFPHLRLPDPTLKRARGFLVPSFRSSTLLGFGIKTPYFVPFGPHKDLTLTPYLSPKTRTLELRYRQAFRNGSLTLEGAASSDTLKTDGLRGYLFAEGDFLIAGDYKLDFRLKSVSDDAYLNDYGISSADRLESSVSLRRVQRDGFMRASVLNYETLRDFESNDTQPRFIADYFIERRYFPRIGGELRLAAEAHGHLRQSKRATDGPDDDLEVDGRDVARLNAEFSWRNRWTLAGGLRAGVSTHLWVDRYMTEQDVTSSPEVSRAIAGVAVELRYPMQRRGAAGGRTLFEPVVQLGWVGGERLKNPNDESTRVEFDEANLLSLSRFPAADRREHGATLAAGVRWMHQAPTGWSAALTLGQVWRDSADSDFSRTSGLAGTTSDLLIAGRFSNPLGITLSMRGLLDTDMQVAKAEARAGWSTSRMDLGASYLLLEADPDEDRDQTQAEWTFDGRYQVTRHWATSGEARYDLSDRRVDRVGLGLQYRNECIQVDFQATRNYASATNLEPSTEFDLTVALMGFSTGGSGKEYRRTCSF</sequence>
<dbReference type="InterPro" id="IPR050218">
    <property type="entry name" value="LptD"/>
</dbReference>
<dbReference type="GO" id="GO:0009279">
    <property type="term" value="C:cell outer membrane"/>
    <property type="evidence" value="ECO:0007669"/>
    <property type="project" value="UniProtKB-SubCell"/>
</dbReference>
<dbReference type="GO" id="GO:0043165">
    <property type="term" value="P:Gram-negative-bacterium-type cell outer membrane assembly"/>
    <property type="evidence" value="ECO:0007669"/>
    <property type="project" value="UniProtKB-UniRule"/>
</dbReference>
<dbReference type="InterPro" id="IPR020889">
    <property type="entry name" value="LipoPS_assembly_LptD"/>
</dbReference>
<gene>
    <name evidence="1 3" type="primary">lptD</name>
    <name evidence="3" type="ORF">MAA8898_01025</name>
</gene>
<accession>A0A238K1H8</accession>
<comment type="subunit">
    <text evidence="1">Component of the lipopolysaccharide transport and assembly complex.</text>
</comment>
<keyword evidence="4" id="KW-1185">Reference proteome</keyword>
<keyword evidence="1" id="KW-0472">Membrane</keyword>
<feature type="domain" description="LptD C-terminal" evidence="2">
    <location>
        <begin position="285"/>
        <end position="653"/>
    </location>
</feature>
<evidence type="ECO:0000313" key="3">
    <source>
        <dbReference type="EMBL" id="SMX36749.1"/>
    </source>
</evidence>
<dbReference type="GO" id="GO:1990351">
    <property type="term" value="C:transporter complex"/>
    <property type="evidence" value="ECO:0007669"/>
    <property type="project" value="TreeGrafter"/>
</dbReference>
<dbReference type="OrthoDB" id="9760225at2"/>
<comment type="caution">
    <text evidence="1">Lacks conserved residue(s) required for the propagation of feature annotation.</text>
</comment>
<comment type="similarity">
    <text evidence="1">Belongs to the LptD family.</text>
</comment>
<dbReference type="GO" id="GO:0015920">
    <property type="term" value="P:lipopolysaccharide transport"/>
    <property type="evidence" value="ECO:0007669"/>
    <property type="project" value="InterPro"/>
</dbReference>
<evidence type="ECO:0000256" key="1">
    <source>
        <dbReference type="HAMAP-Rule" id="MF_01411"/>
    </source>
</evidence>
<keyword evidence="1" id="KW-0998">Cell outer membrane</keyword>
<dbReference type="Pfam" id="PF04453">
    <property type="entry name" value="LptD"/>
    <property type="match status" value="1"/>
</dbReference>
<dbReference type="PANTHER" id="PTHR30189:SF1">
    <property type="entry name" value="LPS-ASSEMBLY PROTEIN LPTD"/>
    <property type="match status" value="1"/>
</dbReference>
<dbReference type="EMBL" id="FXYF01000002">
    <property type="protein sequence ID" value="SMX36749.1"/>
    <property type="molecule type" value="Genomic_DNA"/>
</dbReference>